<evidence type="ECO:0000256" key="5">
    <source>
        <dbReference type="ARBA" id="ARBA00035523"/>
    </source>
</evidence>
<gene>
    <name evidence="6" type="ORF">A2Y82_04710</name>
</gene>
<dbReference type="InterPro" id="IPR020568">
    <property type="entry name" value="Ribosomal_Su5_D2-typ_SF"/>
</dbReference>
<dbReference type="GO" id="GO:0006412">
    <property type="term" value="P:translation"/>
    <property type="evidence" value="ECO:0007669"/>
    <property type="project" value="InterPro"/>
</dbReference>
<feature type="non-terminal residue" evidence="6">
    <location>
        <position position="84"/>
    </location>
</feature>
<dbReference type="Gene3D" id="3.30.230.10">
    <property type="match status" value="1"/>
</dbReference>
<evidence type="ECO:0000313" key="6">
    <source>
        <dbReference type="EMBL" id="OGY42414.1"/>
    </source>
</evidence>
<evidence type="ECO:0000313" key="7">
    <source>
        <dbReference type="Proteomes" id="UP000176498"/>
    </source>
</evidence>
<evidence type="ECO:0000256" key="2">
    <source>
        <dbReference type="ARBA" id="ARBA00022980"/>
    </source>
</evidence>
<dbReference type="PANTHER" id="PTHR21569">
    <property type="entry name" value="RIBOSOMAL PROTEIN S9"/>
    <property type="match status" value="1"/>
</dbReference>
<dbReference type="GO" id="GO:0003735">
    <property type="term" value="F:structural constituent of ribosome"/>
    <property type="evidence" value="ECO:0007669"/>
    <property type="project" value="InterPro"/>
</dbReference>
<dbReference type="GO" id="GO:0003723">
    <property type="term" value="F:RNA binding"/>
    <property type="evidence" value="ECO:0007669"/>
    <property type="project" value="TreeGrafter"/>
</dbReference>
<proteinExistence type="inferred from homology"/>
<dbReference type="PANTHER" id="PTHR21569:SF1">
    <property type="entry name" value="SMALL RIBOSOMAL SUBUNIT PROTEIN US9M"/>
    <property type="match status" value="1"/>
</dbReference>
<comment type="caution">
    <text evidence="6">The sequence shown here is derived from an EMBL/GenBank/DDBJ whole genome shotgun (WGS) entry which is preliminary data.</text>
</comment>
<organism evidence="6 7">
    <name type="scientific">Candidatus Buchananbacteria bacterium RBG_13_36_9</name>
    <dbReference type="NCBI Taxonomy" id="1797530"/>
    <lineage>
        <taxon>Bacteria</taxon>
        <taxon>Candidatus Buchananiibacteriota</taxon>
    </lineage>
</organism>
<evidence type="ECO:0000256" key="4">
    <source>
        <dbReference type="ARBA" id="ARBA00035259"/>
    </source>
</evidence>
<keyword evidence="3" id="KW-0687">Ribonucleoprotein</keyword>
<reference evidence="6 7" key="1">
    <citation type="journal article" date="2016" name="Nat. Commun.">
        <title>Thousands of microbial genomes shed light on interconnected biogeochemical processes in an aquifer system.</title>
        <authorList>
            <person name="Anantharaman K."/>
            <person name="Brown C.T."/>
            <person name="Hug L.A."/>
            <person name="Sharon I."/>
            <person name="Castelle C.J."/>
            <person name="Probst A.J."/>
            <person name="Thomas B.C."/>
            <person name="Singh A."/>
            <person name="Wilkins M.J."/>
            <person name="Karaoz U."/>
            <person name="Brodie E.L."/>
            <person name="Williams K.H."/>
            <person name="Hubbard S.S."/>
            <person name="Banfield J.F."/>
        </authorList>
    </citation>
    <scope>NUCLEOTIDE SEQUENCE [LARGE SCALE GENOMIC DNA]</scope>
</reference>
<dbReference type="AlphaFoldDB" id="A0A1G1XR51"/>
<dbReference type="EMBL" id="MHHZ01000004">
    <property type="protein sequence ID" value="OGY42414.1"/>
    <property type="molecule type" value="Genomic_DNA"/>
</dbReference>
<evidence type="ECO:0000256" key="1">
    <source>
        <dbReference type="ARBA" id="ARBA00005251"/>
    </source>
</evidence>
<protein>
    <recommendedName>
        <fullName evidence="4">Small ribosomal subunit protein uS9</fullName>
    </recommendedName>
    <alternativeName>
        <fullName evidence="5">30S ribosomal protein S9</fullName>
    </alternativeName>
</protein>
<name>A0A1G1XR51_9BACT</name>
<keyword evidence="2 6" id="KW-0689">Ribosomal protein</keyword>
<dbReference type="GO" id="GO:0022627">
    <property type="term" value="C:cytosolic small ribosomal subunit"/>
    <property type="evidence" value="ECO:0007669"/>
    <property type="project" value="TreeGrafter"/>
</dbReference>
<sequence>MEKNQIKTPSKYYTGIGRRKTSTASIRLFPKGQGQFLINDKKIEAYFPENILKEKIYSPLKLTNLINKVDIIVLTSGGGKTGQA</sequence>
<dbReference type="Proteomes" id="UP000176498">
    <property type="component" value="Unassembled WGS sequence"/>
</dbReference>
<dbReference type="Pfam" id="PF00380">
    <property type="entry name" value="Ribosomal_S9"/>
    <property type="match status" value="1"/>
</dbReference>
<dbReference type="InterPro" id="IPR014721">
    <property type="entry name" value="Ribsml_uS5_D2-typ_fold_subgr"/>
</dbReference>
<accession>A0A1G1XR51</accession>
<dbReference type="SUPFAM" id="SSF54211">
    <property type="entry name" value="Ribosomal protein S5 domain 2-like"/>
    <property type="match status" value="1"/>
</dbReference>
<dbReference type="InterPro" id="IPR000754">
    <property type="entry name" value="Ribosomal_uS9"/>
</dbReference>
<evidence type="ECO:0000256" key="3">
    <source>
        <dbReference type="ARBA" id="ARBA00023274"/>
    </source>
</evidence>
<comment type="similarity">
    <text evidence="1">Belongs to the universal ribosomal protein uS9 family.</text>
</comment>